<evidence type="ECO:0000256" key="2">
    <source>
        <dbReference type="HAMAP-Rule" id="MF_00386"/>
    </source>
</evidence>
<dbReference type="PANTHER" id="PTHR33383">
    <property type="entry name" value="MEMBRANE PROTEIN INSERTION EFFICIENCY FACTOR-RELATED"/>
    <property type="match status" value="1"/>
</dbReference>
<accession>A0ABZ2Y345</accession>
<dbReference type="NCBIfam" id="TIGR00278">
    <property type="entry name" value="membrane protein insertion efficiency factor YidD"/>
    <property type="match status" value="1"/>
</dbReference>
<reference evidence="3 4" key="1">
    <citation type="submission" date="2023-03" db="EMBL/GenBank/DDBJ databases">
        <title>Novel Species.</title>
        <authorList>
            <person name="Ma S."/>
        </authorList>
    </citation>
    <scope>NUCLEOTIDE SEQUENCE [LARGE SCALE GENOMIC DNA]</scope>
    <source>
        <strain evidence="3 4">LIND6LT2</strain>
    </source>
</reference>
<dbReference type="SMART" id="SM01234">
    <property type="entry name" value="Haemolytic"/>
    <property type="match status" value="1"/>
</dbReference>
<sequence>MKKFFLGCISFYRRFISPYKPPVCRFYPSCSQYTYQAVEKYGVIKGIYLGVKRILKCHPFHPGGYDPVP</sequence>
<dbReference type="PANTHER" id="PTHR33383:SF1">
    <property type="entry name" value="MEMBRANE PROTEIN INSERTION EFFICIENCY FACTOR-RELATED"/>
    <property type="match status" value="1"/>
</dbReference>
<dbReference type="Pfam" id="PF01809">
    <property type="entry name" value="YidD"/>
    <property type="match status" value="1"/>
</dbReference>
<evidence type="ECO:0000313" key="3">
    <source>
        <dbReference type="EMBL" id="WZL69024.1"/>
    </source>
</evidence>
<dbReference type="Proteomes" id="UP001486565">
    <property type="component" value="Chromosome"/>
</dbReference>
<comment type="subcellular location">
    <subcellularLocation>
        <location evidence="2">Cell membrane</location>
        <topology evidence="2">Peripheral membrane protein</topology>
        <orientation evidence="2">Cytoplasmic side</orientation>
    </subcellularLocation>
</comment>
<comment type="function">
    <text evidence="2">Could be involved in insertion of integral membrane proteins into the membrane.</text>
</comment>
<dbReference type="HAMAP" id="MF_00386">
    <property type="entry name" value="UPF0161_YidD"/>
    <property type="match status" value="1"/>
</dbReference>
<keyword evidence="4" id="KW-1185">Reference proteome</keyword>
<gene>
    <name evidence="3" type="primary">yidD</name>
    <name evidence="3" type="ORF">QBE51_09370</name>
</gene>
<dbReference type="EMBL" id="CP121687">
    <property type="protein sequence ID" value="WZL69024.1"/>
    <property type="molecule type" value="Genomic_DNA"/>
</dbReference>
<name>A0ABZ2Y345_9FIRM</name>
<protein>
    <recommendedName>
        <fullName evidence="2">Putative membrane protein insertion efficiency factor</fullName>
    </recommendedName>
</protein>
<comment type="similarity">
    <text evidence="2">Belongs to the UPF0161 family.</text>
</comment>
<proteinExistence type="inferred from homology"/>
<evidence type="ECO:0000313" key="4">
    <source>
        <dbReference type="Proteomes" id="UP001486565"/>
    </source>
</evidence>
<evidence type="ECO:0000256" key="1">
    <source>
        <dbReference type="ARBA" id="ARBA00023136"/>
    </source>
</evidence>
<keyword evidence="1 2" id="KW-0472">Membrane</keyword>
<dbReference type="InterPro" id="IPR002696">
    <property type="entry name" value="Membr_insert_effic_factor_YidD"/>
</dbReference>
<keyword evidence="2" id="KW-1003">Cell membrane</keyword>
<organism evidence="3 4">
    <name type="scientific">Defluviitalea saccharophila</name>
    <dbReference type="NCBI Taxonomy" id="879970"/>
    <lineage>
        <taxon>Bacteria</taxon>
        <taxon>Bacillati</taxon>
        <taxon>Bacillota</taxon>
        <taxon>Clostridia</taxon>
        <taxon>Lachnospirales</taxon>
        <taxon>Defluviitaleaceae</taxon>
        <taxon>Defluviitalea</taxon>
    </lineage>
</organism>